<dbReference type="Pfam" id="PF04082">
    <property type="entry name" value="Fungal_trans"/>
    <property type="match status" value="1"/>
</dbReference>
<evidence type="ECO:0000313" key="9">
    <source>
        <dbReference type="Proteomes" id="UP001610335"/>
    </source>
</evidence>
<keyword evidence="1" id="KW-0479">Metal-binding</keyword>
<feature type="domain" description="Zn(2)-C6 fungal-type" evidence="7">
    <location>
        <begin position="17"/>
        <end position="49"/>
    </location>
</feature>
<dbReference type="Gene3D" id="4.10.240.10">
    <property type="entry name" value="Zn(2)-C6 fungal-type DNA-binding domain"/>
    <property type="match status" value="1"/>
</dbReference>
<keyword evidence="3" id="KW-0238">DNA-binding</keyword>
<dbReference type="PANTHER" id="PTHR47425">
    <property type="entry name" value="FARB-RELATED"/>
    <property type="match status" value="1"/>
</dbReference>
<evidence type="ECO:0000256" key="4">
    <source>
        <dbReference type="ARBA" id="ARBA00023163"/>
    </source>
</evidence>
<dbReference type="PANTHER" id="PTHR47425:SF2">
    <property type="entry name" value="FARB-RELATED"/>
    <property type="match status" value="1"/>
</dbReference>
<keyword evidence="5" id="KW-0539">Nucleus</keyword>
<dbReference type="PROSITE" id="PS00463">
    <property type="entry name" value="ZN2_CY6_FUNGAL_1"/>
    <property type="match status" value="1"/>
</dbReference>
<evidence type="ECO:0000313" key="8">
    <source>
        <dbReference type="EMBL" id="KAL2823619.1"/>
    </source>
</evidence>
<keyword evidence="9" id="KW-1185">Reference proteome</keyword>
<gene>
    <name evidence="8" type="ORF">BDW59DRAFT_163197</name>
</gene>
<dbReference type="InterPro" id="IPR007219">
    <property type="entry name" value="XnlR_reg_dom"/>
</dbReference>
<feature type="region of interest" description="Disordered" evidence="6">
    <location>
        <begin position="53"/>
        <end position="82"/>
    </location>
</feature>
<proteinExistence type="predicted"/>
<comment type="caution">
    <text evidence="8">The sequence shown here is derived from an EMBL/GenBank/DDBJ whole genome shotgun (WGS) entry which is preliminary data.</text>
</comment>
<evidence type="ECO:0000256" key="5">
    <source>
        <dbReference type="ARBA" id="ARBA00023242"/>
    </source>
</evidence>
<dbReference type="InterPro" id="IPR036864">
    <property type="entry name" value="Zn2-C6_fun-type_DNA-bd_sf"/>
</dbReference>
<evidence type="ECO:0000256" key="2">
    <source>
        <dbReference type="ARBA" id="ARBA00023015"/>
    </source>
</evidence>
<dbReference type="CDD" id="cd12148">
    <property type="entry name" value="fungal_TF_MHR"/>
    <property type="match status" value="1"/>
</dbReference>
<keyword evidence="2" id="KW-0805">Transcription regulation</keyword>
<evidence type="ECO:0000256" key="1">
    <source>
        <dbReference type="ARBA" id="ARBA00022723"/>
    </source>
</evidence>
<dbReference type="InterPro" id="IPR052761">
    <property type="entry name" value="Fungal_Detox/Toxin_TFs"/>
</dbReference>
<evidence type="ECO:0000256" key="6">
    <source>
        <dbReference type="SAM" id="MobiDB-lite"/>
    </source>
</evidence>
<accession>A0ABR4I8Q5</accession>
<dbReference type="PROSITE" id="PS50048">
    <property type="entry name" value="ZN2_CY6_FUNGAL_2"/>
    <property type="match status" value="1"/>
</dbReference>
<name>A0ABR4I8Q5_9EURO</name>
<reference evidence="8 9" key="1">
    <citation type="submission" date="2024-07" db="EMBL/GenBank/DDBJ databases">
        <title>Section-level genome sequencing and comparative genomics of Aspergillus sections Usti and Cavernicolus.</title>
        <authorList>
            <consortium name="Lawrence Berkeley National Laboratory"/>
            <person name="Nybo J.L."/>
            <person name="Vesth T.C."/>
            <person name="Theobald S."/>
            <person name="Frisvad J.C."/>
            <person name="Larsen T.O."/>
            <person name="Kjaerboelling I."/>
            <person name="Rothschild-Mancinelli K."/>
            <person name="Lyhne E.K."/>
            <person name="Kogle M.E."/>
            <person name="Barry K."/>
            <person name="Clum A."/>
            <person name="Na H."/>
            <person name="Ledsgaard L."/>
            <person name="Lin J."/>
            <person name="Lipzen A."/>
            <person name="Kuo A."/>
            <person name="Riley R."/>
            <person name="Mondo S."/>
            <person name="LaButti K."/>
            <person name="Haridas S."/>
            <person name="Pangalinan J."/>
            <person name="Salamov A.A."/>
            <person name="Simmons B.A."/>
            <person name="Magnuson J.K."/>
            <person name="Chen J."/>
            <person name="Drula E."/>
            <person name="Henrissat B."/>
            <person name="Wiebenga A."/>
            <person name="Lubbers R.J."/>
            <person name="Gomes A.C."/>
            <person name="Makela M.R."/>
            <person name="Stajich J."/>
            <person name="Grigoriev I.V."/>
            <person name="Mortensen U.H."/>
            <person name="De vries R.P."/>
            <person name="Baker S.E."/>
            <person name="Andersen M.R."/>
        </authorList>
    </citation>
    <scope>NUCLEOTIDE SEQUENCE [LARGE SCALE GENOMIC DNA]</scope>
    <source>
        <strain evidence="8 9">CBS 600.67</strain>
    </source>
</reference>
<dbReference type="EMBL" id="JBFXLS010000051">
    <property type="protein sequence ID" value="KAL2823619.1"/>
    <property type="molecule type" value="Genomic_DNA"/>
</dbReference>
<dbReference type="SUPFAM" id="SSF57701">
    <property type="entry name" value="Zn2/Cys6 DNA-binding domain"/>
    <property type="match status" value="1"/>
</dbReference>
<dbReference type="CDD" id="cd00067">
    <property type="entry name" value="GAL4"/>
    <property type="match status" value="1"/>
</dbReference>
<protein>
    <recommendedName>
        <fullName evidence="7">Zn(2)-C6 fungal-type domain-containing protein</fullName>
    </recommendedName>
</protein>
<sequence length="787" mass="88770">MEKQEESSARTRRAKIACGACRIRKVRCDVTQRSAPCTNCFLDHKECIIKATARHSRRKNAEPRKKRGIAPPESALTPTQQEVVSLETTTRDRMENTVLTTVSNIGAAERYTSSMHSQESVPASTPPALLSLLQNYNSGGVNQGLAATRPGIGDISFSVYQFIRSEFLFTLQQDDIKYLDDQACLQVPRRHLMDEMIDQYFRHIHPILPLFNEGEFWAMYHPLKYASMGPCNRSMSLFVLQAMLFASCSFVPVKKLQRLGFDSARHCRKSLYHRAKLLYWVGIDCDQVSMAQGALLLSLWCPGDNNQQINTWWLSSAIQHARTAQAHCYERQQHLPHATQLELKRLWSTCIIRDRVMGLALRQPILITPDGLDFETYKLTMNDLKAEGEGPSVYETELKRVLLLITVSLSDLCTVLTNILVLVSRQHSSAPLLSEQRLNPFGEVKGLRESLRGWYRDLTYHLSLVQMDHHSNGSVIMFSTLLRMYFHSALIMVANYEIQLEIELRQSQCQIEVNINRNKQVVQESTMSITELLRDLIRLDLVKYLPTSAVTCTAQPLVLYLLDQTLAHGVTTAFQGKLAVVLEAMKVYQCMYDSTDLVLHTAHRISLEARSLVRDREIMGWADVLSRTPKVYLRLIITMDMALAKGSFPGDSEFPSALQHDGNPLRGAVLARNAVGGDEDEDETDQVTGYRQPIIASTPSSPQRTYHGALVMRDTEYTDNVQAGAEPVPGKSWSGFGNREPLLMEADIFLQNLLESYITDGAADGMGSLWPDDIVRTAPWDGDLTHE</sequence>
<feature type="compositionally biased region" description="Basic residues" evidence="6">
    <location>
        <begin position="53"/>
        <end position="68"/>
    </location>
</feature>
<dbReference type="SMART" id="SM00066">
    <property type="entry name" value="GAL4"/>
    <property type="match status" value="1"/>
</dbReference>
<dbReference type="Pfam" id="PF00172">
    <property type="entry name" value="Zn_clus"/>
    <property type="match status" value="1"/>
</dbReference>
<keyword evidence="4" id="KW-0804">Transcription</keyword>
<dbReference type="Proteomes" id="UP001610335">
    <property type="component" value="Unassembled WGS sequence"/>
</dbReference>
<evidence type="ECO:0000259" key="7">
    <source>
        <dbReference type="PROSITE" id="PS50048"/>
    </source>
</evidence>
<dbReference type="InterPro" id="IPR001138">
    <property type="entry name" value="Zn2Cys6_DnaBD"/>
</dbReference>
<organism evidence="8 9">
    <name type="scientific">Aspergillus cavernicola</name>
    <dbReference type="NCBI Taxonomy" id="176166"/>
    <lineage>
        <taxon>Eukaryota</taxon>
        <taxon>Fungi</taxon>
        <taxon>Dikarya</taxon>
        <taxon>Ascomycota</taxon>
        <taxon>Pezizomycotina</taxon>
        <taxon>Eurotiomycetes</taxon>
        <taxon>Eurotiomycetidae</taxon>
        <taxon>Eurotiales</taxon>
        <taxon>Aspergillaceae</taxon>
        <taxon>Aspergillus</taxon>
        <taxon>Aspergillus subgen. Nidulantes</taxon>
    </lineage>
</organism>
<evidence type="ECO:0000256" key="3">
    <source>
        <dbReference type="ARBA" id="ARBA00023125"/>
    </source>
</evidence>